<name>A0A6C0EVM3_9ZZZZ</name>
<accession>A0A6C0EVM3</accession>
<reference evidence="2" key="1">
    <citation type="journal article" date="2020" name="Nature">
        <title>Giant virus diversity and host interactions through global metagenomics.</title>
        <authorList>
            <person name="Schulz F."/>
            <person name="Roux S."/>
            <person name="Paez-Espino D."/>
            <person name="Jungbluth S."/>
            <person name="Walsh D.A."/>
            <person name="Denef V.J."/>
            <person name="McMahon K.D."/>
            <person name="Konstantinidis K.T."/>
            <person name="Eloe-Fadrosh E.A."/>
            <person name="Kyrpides N.C."/>
            <person name="Woyke T."/>
        </authorList>
    </citation>
    <scope>NUCLEOTIDE SEQUENCE</scope>
    <source>
        <strain evidence="2">GVMAG-M-3300009161-34</strain>
    </source>
</reference>
<feature type="region of interest" description="Disordered" evidence="1">
    <location>
        <begin position="1"/>
        <end position="79"/>
    </location>
</feature>
<sequence>MSIKYKSKHLRRSRSRSNKKPKTRKMGGGGANIGNPVGGACAQRPLQFSQSGGSKSRKMGKGHRGRGRGRGRRGMKGGNASMNNFWGFMKTPFWSAERGGDVIAPSRYGISPSGACGPPVSTAANNPIPIRQPWPTQLMQMKPPYQMGGGRSNKTAKKRRSGRSRKGGNIINDIQNIGRGITYNLGKVYNDLSGYSNKIYAANPIPSFGQFPRGLSMSKYDKYTFNPDLPKLYHNADKFASKI</sequence>
<evidence type="ECO:0000256" key="1">
    <source>
        <dbReference type="SAM" id="MobiDB-lite"/>
    </source>
</evidence>
<dbReference type="AlphaFoldDB" id="A0A6C0EVM3"/>
<dbReference type="EMBL" id="MN738960">
    <property type="protein sequence ID" value="QHT33226.1"/>
    <property type="molecule type" value="Genomic_DNA"/>
</dbReference>
<feature type="compositionally biased region" description="Basic residues" evidence="1">
    <location>
        <begin position="55"/>
        <end position="75"/>
    </location>
</feature>
<proteinExistence type="predicted"/>
<organism evidence="2">
    <name type="scientific">viral metagenome</name>
    <dbReference type="NCBI Taxonomy" id="1070528"/>
    <lineage>
        <taxon>unclassified sequences</taxon>
        <taxon>metagenomes</taxon>
        <taxon>organismal metagenomes</taxon>
    </lineage>
</organism>
<feature type="compositionally biased region" description="Basic residues" evidence="1">
    <location>
        <begin position="1"/>
        <end position="25"/>
    </location>
</feature>
<feature type="compositionally biased region" description="Basic residues" evidence="1">
    <location>
        <begin position="154"/>
        <end position="166"/>
    </location>
</feature>
<evidence type="ECO:0000313" key="2">
    <source>
        <dbReference type="EMBL" id="QHT33226.1"/>
    </source>
</evidence>
<feature type="region of interest" description="Disordered" evidence="1">
    <location>
        <begin position="143"/>
        <end position="171"/>
    </location>
</feature>
<protein>
    <submittedName>
        <fullName evidence="2">Uncharacterized protein</fullName>
    </submittedName>
</protein>